<name>A0ABD3TV42_9LAMI</name>
<organism evidence="2 3">
    <name type="scientific">Penstemon smallii</name>
    <dbReference type="NCBI Taxonomy" id="265156"/>
    <lineage>
        <taxon>Eukaryota</taxon>
        <taxon>Viridiplantae</taxon>
        <taxon>Streptophyta</taxon>
        <taxon>Embryophyta</taxon>
        <taxon>Tracheophyta</taxon>
        <taxon>Spermatophyta</taxon>
        <taxon>Magnoliopsida</taxon>
        <taxon>eudicotyledons</taxon>
        <taxon>Gunneridae</taxon>
        <taxon>Pentapetalae</taxon>
        <taxon>asterids</taxon>
        <taxon>lamiids</taxon>
        <taxon>Lamiales</taxon>
        <taxon>Plantaginaceae</taxon>
        <taxon>Cheloneae</taxon>
        <taxon>Penstemon</taxon>
    </lineage>
</organism>
<gene>
    <name evidence="2" type="ORF">ACJIZ3_025538</name>
</gene>
<evidence type="ECO:0000313" key="2">
    <source>
        <dbReference type="EMBL" id="KAL3840947.1"/>
    </source>
</evidence>
<evidence type="ECO:0008006" key="4">
    <source>
        <dbReference type="Google" id="ProtNLM"/>
    </source>
</evidence>
<feature type="region of interest" description="Disordered" evidence="1">
    <location>
        <begin position="72"/>
        <end position="103"/>
    </location>
</feature>
<reference evidence="2 3" key="1">
    <citation type="submission" date="2024-12" db="EMBL/GenBank/DDBJ databases">
        <title>The unique morphological basis and parallel evolutionary history of personate flowers in Penstemon.</title>
        <authorList>
            <person name="Depatie T.H."/>
            <person name="Wessinger C.A."/>
        </authorList>
    </citation>
    <scope>NUCLEOTIDE SEQUENCE [LARGE SCALE GENOMIC DNA]</scope>
    <source>
        <strain evidence="2">WTNN_2</strain>
        <tissue evidence="2">Leaf</tissue>
    </source>
</reference>
<feature type="compositionally biased region" description="Basic and acidic residues" evidence="1">
    <location>
        <begin position="28"/>
        <end position="40"/>
    </location>
</feature>
<dbReference type="PANTHER" id="PTHR34191">
    <property type="entry name" value="LATE EMBRYOGENESIS ABUNDANT PROTEIN (LEA) FAMILY PROTEIN"/>
    <property type="match status" value="1"/>
</dbReference>
<proteinExistence type="predicted"/>
<evidence type="ECO:0000313" key="3">
    <source>
        <dbReference type="Proteomes" id="UP001634393"/>
    </source>
</evidence>
<keyword evidence="3" id="KW-1185">Reference proteome</keyword>
<comment type="caution">
    <text evidence="2">The sequence shown here is derived from an EMBL/GenBank/DDBJ whole genome shotgun (WGS) entry which is preliminary data.</text>
</comment>
<feature type="compositionally biased region" description="Low complexity" evidence="1">
    <location>
        <begin position="13"/>
        <end position="24"/>
    </location>
</feature>
<sequence length="139" mass="14210">MASNDLSYRTGEAKGQAQAKTGQAMNTMKDKAQGTKDKASEMMASKDQTGGGGGGYMDKTCETTQAAKDKAAAAAEATKEKASQVAESGKETAEAGKEKTGGIMQKTGEQVMGMAQGAADAVKHTLGMAGEDANAKRDH</sequence>
<dbReference type="EMBL" id="JBJXBP010000003">
    <property type="protein sequence ID" value="KAL3840947.1"/>
    <property type="molecule type" value="Genomic_DNA"/>
</dbReference>
<dbReference type="Proteomes" id="UP001634393">
    <property type="component" value="Unassembled WGS sequence"/>
</dbReference>
<dbReference type="PANTHER" id="PTHR34191:SF20">
    <property type="entry name" value="LATE EMBRYOGENESIS ABUNDANT PROTEIN (LEA) FAMILY PROTEIN"/>
    <property type="match status" value="1"/>
</dbReference>
<evidence type="ECO:0000256" key="1">
    <source>
        <dbReference type="SAM" id="MobiDB-lite"/>
    </source>
</evidence>
<dbReference type="InterPro" id="IPR039624">
    <property type="entry name" value="LEA1/2/D7/KIN2"/>
</dbReference>
<dbReference type="AlphaFoldDB" id="A0ABD3TV42"/>
<protein>
    <recommendedName>
        <fullName evidence="4">Late embryogenesis abundant protein</fullName>
    </recommendedName>
</protein>
<feature type="compositionally biased region" description="Basic and acidic residues" evidence="1">
    <location>
        <begin position="72"/>
        <end position="100"/>
    </location>
</feature>
<accession>A0ABD3TV42</accession>
<feature type="region of interest" description="Disordered" evidence="1">
    <location>
        <begin position="1"/>
        <end position="57"/>
    </location>
</feature>